<dbReference type="RefSeq" id="WP_146894579.1">
    <property type="nucleotide sequence ID" value="NZ_BJYS01000001.1"/>
</dbReference>
<dbReference type="EMBL" id="BJYS01000001">
    <property type="protein sequence ID" value="GEO02542.1"/>
    <property type="molecule type" value="Genomic_DNA"/>
</dbReference>
<protein>
    <submittedName>
        <fullName evidence="1">Uncharacterized protein</fullName>
    </submittedName>
</protein>
<evidence type="ECO:0000313" key="1">
    <source>
        <dbReference type="EMBL" id="GEO02542.1"/>
    </source>
</evidence>
<dbReference type="AlphaFoldDB" id="A0A512AS63"/>
<dbReference type="OrthoDB" id="2987994at2"/>
<proteinExistence type="predicted"/>
<accession>A0A512AS63</accession>
<name>A0A512AS63_9BACT</name>
<sequence>MRIIFVLVLIISFAHNSKSQTLDFSTWKQDSLPTGKRLSYANLSSNNWIFVKKGNKVIIEENNFKSDKGDELPFTKEFIAKNLEEIEGNRFVKEVEKGFLIGLNHGEFGGGLLFVSNDGLTSYKIGEFLRIKDIFEWNSRIYAIEGLAHLGSSNGQIIEIFKENGSWKYKTLSKLIEAPALIAKANNQQIIITSQYILRLTANLEIEEILKAPFYWGVLYPSSIHIENKTLYLAMRQGVLEIENFETTPKYRWYIKK</sequence>
<dbReference type="Proteomes" id="UP000321532">
    <property type="component" value="Unassembled WGS sequence"/>
</dbReference>
<evidence type="ECO:0000313" key="2">
    <source>
        <dbReference type="Proteomes" id="UP000321532"/>
    </source>
</evidence>
<keyword evidence="2" id="KW-1185">Reference proteome</keyword>
<gene>
    <name evidence="1" type="ORF">AAE02nite_02060</name>
</gene>
<reference evidence="1 2" key="1">
    <citation type="submission" date="2019-07" db="EMBL/GenBank/DDBJ databases">
        <title>Whole genome shotgun sequence of Adhaeribacter aerolatus NBRC 106133.</title>
        <authorList>
            <person name="Hosoyama A."/>
            <person name="Uohara A."/>
            <person name="Ohji S."/>
            <person name="Ichikawa N."/>
        </authorList>
    </citation>
    <scope>NUCLEOTIDE SEQUENCE [LARGE SCALE GENOMIC DNA]</scope>
    <source>
        <strain evidence="1 2">NBRC 106133</strain>
    </source>
</reference>
<organism evidence="1 2">
    <name type="scientific">Adhaeribacter aerolatus</name>
    <dbReference type="NCBI Taxonomy" id="670289"/>
    <lineage>
        <taxon>Bacteria</taxon>
        <taxon>Pseudomonadati</taxon>
        <taxon>Bacteroidota</taxon>
        <taxon>Cytophagia</taxon>
        <taxon>Cytophagales</taxon>
        <taxon>Hymenobacteraceae</taxon>
        <taxon>Adhaeribacter</taxon>
    </lineage>
</organism>
<comment type="caution">
    <text evidence="1">The sequence shown here is derived from an EMBL/GenBank/DDBJ whole genome shotgun (WGS) entry which is preliminary data.</text>
</comment>